<evidence type="ECO:0000313" key="4">
    <source>
        <dbReference type="Proteomes" id="UP000278440"/>
    </source>
</evidence>
<organism evidence="3 4">
    <name type="scientific">Terracoccus luteus</name>
    <dbReference type="NCBI Taxonomy" id="53356"/>
    <lineage>
        <taxon>Bacteria</taxon>
        <taxon>Bacillati</taxon>
        <taxon>Actinomycetota</taxon>
        <taxon>Actinomycetes</taxon>
        <taxon>Micrococcales</taxon>
        <taxon>Intrasporangiaceae</taxon>
        <taxon>Terracoccus</taxon>
    </lineage>
</organism>
<evidence type="ECO:0000256" key="1">
    <source>
        <dbReference type="SAM" id="MobiDB-lite"/>
    </source>
</evidence>
<reference evidence="3 4" key="1">
    <citation type="submission" date="2018-10" db="EMBL/GenBank/DDBJ databases">
        <title>Sequencing the genomes of 1000 actinobacteria strains.</title>
        <authorList>
            <person name="Klenk H.-P."/>
        </authorList>
    </citation>
    <scope>NUCLEOTIDE SEQUENCE [LARGE SCALE GENOMIC DNA]</scope>
    <source>
        <strain evidence="3 4">DSM 44267</strain>
    </source>
</reference>
<dbReference type="Proteomes" id="UP000278440">
    <property type="component" value="Unassembled WGS sequence"/>
</dbReference>
<keyword evidence="2" id="KW-0812">Transmembrane</keyword>
<keyword evidence="2" id="KW-0472">Membrane</keyword>
<feature type="region of interest" description="Disordered" evidence="1">
    <location>
        <begin position="1"/>
        <end position="34"/>
    </location>
</feature>
<feature type="compositionally biased region" description="Acidic residues" evidence="1">
    <location>
        <begin position="7"/>
        <end position="16"/>
    </location>
</feature>
<evidence type="ECO:0000313" key="3">
    <source>
        <dbReference type="EMBL" id="RKT80129.1"/>
    </source>
</evidence>
<keyword evidence="2" id="KW-1133">Transmembrane helix</keyword>
<sequence length="200" mass="20552">MPVSAFGDDDEDDTDFSDVTGDPRATGGRRRRSPRRPRLVGALVTLLLLAVATGGLWLVGNRQYVDDVAAYDQLAGDVELVDRGLFYLQHSEVPPCRDGSDGTVTRTYPPSTGPSAAELVGALTALGWTRASDADVAASGGLAGTPSGQGGPTTLATMTRGVVGQPGRVVTVVVTGRSLSALPDRLVGTSTGSAVGCLFH</sequence>
<gene>
    <name evidence="3" type="ORF">DFJ68_3608</name>
</gene>
<proteinExistence type="predicted"/>
<comment type="caution">
    <text evidence="3">The sequence shown here is derived from an EMBL/GenBank/DDBJ whole genome shotgun (WGS) entry which is preliminary data.</text>
</comment>
<dbReference type="AlphaFoldDB" id="A0A495Y2U9"/>
<keyword evidence="4" id="KW-1185">Reference proteome</keyword>
<feature type="compositionally biased region" description="Low complexity" evidence="1">
    <location>
        <begin position="17"/>
        <end position="26"/>
    </location>
</feature>
<protein>
    <submittedName>
        <fullName evidence="3">Uncharacterized protein</fullName>
    </submittedName>
</protein>
<name>A0A495Y2U9_9MICO</name>
<dbReference type="EMBL" id="RBXT01000001">
    <property type="protein sequence ID" value="RKT80129.1"/>
    <property type="molecule type" value="Genomic_DNA"/>
</dbReference>
<dbReference type="RefSeq" id="WP_211333421.1">
    <property type="nucleotide sequence ID" value="NZ_RBXT01000001.1"/>
</dbReference>
<accession>A0A495Y2U9</accession>
<feature type="transmembrane region" description="Helical" evidence="2">
    <location>
        <begin position="39"/>
        <end position="59"/>
    </location>
</feature>
<evidence type="ECO:0000256" key="2">
    <source>
        <dbReference type="SAM" id="Phobius"/>
    </source>
</evidence>